<feature type="domain" description="HD" evidence="1">
    <location>
        <begin position="60"/>
        <end position="172"/>
    </location>
</feature>
<dbReference type="CDD" id="cd00077">
    <property type="entry name" value="HDc"/>
    <property type="match status" value="1"/>
</dbReference>
<reference evidence="2" key="1">
    <citation type="submission" date="2019-08" db="EMBL/GenBank/DDBJ databases">
        <authorList>
            <person name="Kucharzyk K."/>
            <person name="Murdoch R.W."/>
            <person name="Higgins S."/>
            <person name="Loffler F."/>
        </authorList>
    </citation>
    <scope>NUCLEOTIDE SEQUENCE</scope>
</reference>
<accession>A0A644VXX8</accession>
<dbReference type="InterPro" id="IPR003607">
    <property type="entry name" value="HD/PDEase_dom"/>
</dbReference>
<organism evidence="2">
    <name type="scientific">bioreactor metagenome</name>
    <dbReference type="NCBI Taxonomy" id="1076179"/>
    <lineage>
        <taxon>unclassified sequences</taxon>
        <taxon>metagenomes</taxon>
        <taxon>ecological metagenomes</taxon>
    </lineage>
</organism>
<dbReference type="Pfam" id="PF01966">
    <property type="entry name" value="HD"/>
    <property type="match status" value="1"/>
</dbReference>
<dbReference type="SUPFAM" id="SSF109604">
    <property type="entry name" value="HD-domain/PDEase-like"/>
    <property type="match status" value="1"/>
</dbReference>
<sequence>MHHEGMSDMTFPRLLDTDIWGEFTSLLSDFRTWQFHKSFIEALSGLRDDVLYQSEIHGRDHIQRVLLLSALLAWKEEISADNIRLLYYAASYHDIGRINDTYDTEHGTRSAARIHEITGLSGEELKMVQGAVAAHSRPDSKLESTVEEYRPFDFERGVELAKFLKDADGLDRVRISDLNPTYLRHKSAVFLAPFAKILVDESRQYGLAAPPINIFISHNPADSGSL</sequence>
<comment type="caution">
    <text evidence="2">The sequence shown here is derived from an EMBL/GenBank/DDBJ whole genome shotgun (WGS) entry which is preliminary data.</text>
</comment>
<dbReference type="EMBL" id="VSSQ01000457">
    <property type="protein sequence ID" value="MPL95173.1"/>
    <property type="molecule type" value="Genomic_DNA"/>
</dbReference>
<dbReference type="Gene3D" id="1.10.3210.10">
    <property type="entry name" value="Hypothetical protein af1432"/>
    <property type="match status" value="1"/>
</dbReference>
<protein>
    <recommendedName>
        <fullName evidence="1">HD domain-containing protein</fullName>
    </recommendedName>
</protein>
<evidence type="ECO:0000313" key="2">
    <source>
        <dbReference type="EMBL" id="MPL95173.1"/>
    </source>
</evidence>
<gene>
    <name evidence="2" type="ORF">SDC9_41340</name>
</gene>
<name>A0A644VXX8_9ZZZZ</name>
<dbReference type="InterPro" id="IPR006674">
    <property type="entry name" value="HD_domain"/>
</dbReference>
<evidence type="ECO:0000259" key="1">
    <source>
        <dbReference type="Pfam" id="PF01966"/>
    </source>
</evidence>
<proteinExistence type="predicted"/>
<dbReference type="AlphaFoldDB" id="A0A644VXX8"/>